<gene>
    <name evidence="4" type="ORF">LCGC14_1184440</name>
    <name evidence="3" type="ORF">LCGC14_1475250</name>
    <name evidence="2" type="ORF">LCGC14_1512690</name>
</gene>
<dbReference type="EMBL" id="LAZR01005958">
    <property type="protein sequence ID" value="KKM95822.1"/>
    <property type="molecule type" value="Genomic_DNA"/>
</dbReference>
<feature type="coiled-coil region" evidence="1">
    <location>
        <begin position="26"/>
        <end position="53"/>
    </location>
</feature>
<evidence type="ECO:0000313" key="2">
    <source>
        <dbReference type="EMBL" id="KKM63321.1"/>
    </source>
</evidence>
<evidence type="ECO:0000313" key="3">
    <source>
        <dbReference type="EMBL" id="KKM67035.1"/>
    </source>
</evidence>
<organism evidence="4">
    <name type="scientific">marine sediment metagenome</name>
    <dbReference type="NCBI Taxonomy" id="412755"/>
    <lineage>
        <taxon>unclassified sequences</taxon>
        <taxon>metagenomes</taxon>
        <taxon>ecological metagenomes</taxon>
    </lineage>
</organism>
<evidence type="ECO:0000256" key="1">
    <source>
        <dbReference type="SAM" id="Coils"/>
    </source>
</evidence>
<keyword evidence="1" id="KW-0175">Coiled coil</keyword>
<dbReference type="AlphaFoldDB" id="A0A0F9PRR4"/>
<dbReference type="EMBL" id="LAZR01011121">
    <property type="protein sequence ID" value="KKM63321.1"/>
    <property type="molecule type" value="Genomic_DNA"/>
</dbReference>
<name>A0A0F9PRR4_9ZZZZ</name>
<protein>
    <submittedName>
        <fullName evidence="4">Uncharacterized protein</fullName>
    </submittedName>
</protein>
<reference evidence="4" key="1">
    <citation type="journal article" date="2015" name="Nature">
        <title>Complex archaea that bridge the gap between prokaryotes and eukaryotes.</title>
        <authorList>
            <person name="Spang A."/>
            <person name="Saw J.H."/>
            <person name="Jorgensen S.L."/>
            <person name="Zaremba-Niedzwiedzka K."/>
            <person name="Martijn J."/>
            <person name="Lind A.E."/>
            <person name="van Eijk R."/>
            <person name="Schleper C."/>
            <person name="Guy L."/>
            <person name="Ettema T.J."/>
        </authorList>
    </citation>
    <scope>NUCLEOTIDE SEQUENCE</scope>
</reference>
<sequence>MGSLPEREYTDVEQEQMHRQTCPGCVSCLRAENARLQEQVKEAETKLRAAESTLRARGMGHLQHYELERARMRLWQDLETDRDRYKARDKLRGEALERIEDMAIDYVATDKAAGHIAKVAHAARNAPLEKEERDG</sequence>
<accession>A0A0F9PRR4</accession>
<proteinExistence type="predicted"/>
<dbReference type="EMBL" id="LAZR01010423">
    <property type="protein sequence ID" value="KKM67035.1"/>
    <property type="molecule type" value="Genomic_DNA"/>
</dbReference>
<comment type="caution">
    <text evidence="4">The sequence shown here is derived from an EMBL/GenBank/DDBJ whole genome shotgun (WGS) entry which is preliminary data.</text>
</comment>
<evidence type="ECO:0000313" key="4">
    <source>
        <dbReference type="EMBL" id="KKM95822.1"/>
    </source>
</evidence>